<evidence type="ECO:0000256" key="6">
    <source>
        <dbReference type="ARBA" id="ARBA00023180"/>
    </source>
</evidence>
<dbReference type="GO" id="GO:0005886">
    <property type="term" value="C:plasma membrane"/>
    <property type="evidence" value="ECO:0007669"/>
    <property type="project" value="UniProtKB-SubCell"/>
</dbReference>
<feature type="transmembrane region" description="Helical" evidence="8">
    <location>
        <begin position="178"/>
        <end position="198"/>
    </location>
</feature>
<dbReference type="InterPro" id="IPR000528">
    <property type="entry name" value="Plant_nsLTP"/>
</dbReference>
<keyword evidence="8" id="KW-0812">Transmembrane</keyword>
<keyword evidence="5" id="KW-1015">Disulfide bond</keyword>
<dbReference type="CDD" id="cd00010">
    <property type="entry name" value="AAI_LTSS"/>
    <property type="match status" value="1"/>
</dbReference>
<keyword evidence="6" id="KW-0325">Glycoprotein</keyword>
<dbReference type="Gramene" id="OPUNC07G06210.1">
    <property type="protein sequence ID" value="OPUNC07G06210.1"/>
    <property type="gene ID" value="OPUNC07G06210"/>
</dbReference>
<dbReference type="GO" id="GO:0008289">
    <property type="term" value="F:lipid binding"/>
    <property type="evidence" value="ECO:0007669"/>
    <property type="project" value="InterPro"/>
</dbReference>
<dbReference type="SUPFAM" id="SSF47699">
    <property type="entry name" value="Bifunctional inhibitor/lipid-transfer protein/seed storage 2S albumin"/>
    <property type="match status" value="1"/>
</dbReference>
<evidence type="ECO:0000256" key="3">
    <source>
        <dbReference type="ARBA" id="ARBA00022622"/>
    </source>
</evidence>
<evidence type="ECO:0000313" key="12">
    <source>
        <dbReference type="Proteomes" id="UP000026962"/>
    </source>
</evidence>
<feature type="domain" description="Bifunctional inhibitor/plant lipid transfer protein/seed storage helical" evidence="10">
    <location>
        <begin position="33"/>
        <end position="110"/>
    </location>
</feature>
<comment type="subcellular location">
    <subcellularLocation>
        <location evidence="1">Cell membrane</location>
        <topology evidence="1">Lipid-anchor</topology>
        <topology evidence="1">GPI-anchor</topology>
    </subcellularLocation>
</comment>
<reference evidence="11" key="1">
    <citation type="submission" date="2015-04" db="UniProtKB">
        <authorList>
            <consortium name="EnsemblPlants"/>
        </authorList>
    </citation>
    <scope>IDENTIFICATION</scope>
</reference>
<dbReference type="SMART" id="SM00499">
    <property type="entry name" value="AAI"/>
    <property type="match status" value="1"/>
</dbReference>
<proteinExistence type="inferred from homology"/>
<dbReference type="EnsemblPlants" id="OPUNC07G06210.1">
    <property type="protein sequence ID" value="OPUNC07G06210.1"/>
    <property type="gene ID" value="OPUNC07G06210"/>
</dbReference>
<comment type="similarity">
    <text evidence="2">Belongs to the plant LTP family.</text>
</comment>
<dbReference type="AlphaFoldDB" id="A0A0E0LI87"/>
<dbReference type="InterPro" id="IPR016140">
    <property type="entry name" value="Bifunc_inhib/LTP/seed_store"/>
</dbReference>
<evidence type="ECO:0000256" key="9">
    <source>
        <dbReference type="SAM" id="SignalP"/>
    </source>
</evidence>
<dbReference type="InterPro" id="IPR036312">
    <property type="entry name" value="Bifun_inhib/LTP/seed_sf"/>
</dbReference>
<evidence type="ECO:0000256" key="8">
    <source>
        <dbReference type="SAM" id="Phobius"/>
    </source>
</evidence>
<dbReference type="PANTHER" id="PTHR33044">
    <property type="entry name" value="BIFUNCTIONAL INHIBITOR/LIPID-TRANSFER PROTEIN/SEED STORAGE 2S ALBUMIN SUPERFAMILY PROTEIN-RELATED"/>
    <property type="match status" value="1"/>
</dbReference>
<evidence type="ECO:0000256" key="1">
    <source>
        <dbReference type="ARBA" id="ARBA00004609"/>
    </source>
</evidence>
<dbReference type="Pfam" id="PF14368">
    <property type="entry name" value="LTP_2"/>
    <property type="match status" value="1"/>
</dbReference>
<keyword evidence="8" id="KW-0472">Membrane</keyword>
<keyword evidence="3" id="KW-0336">GPI-anchor</keyword>
<dbReference type="Gene3D" id="1.10.110.10">
    <property type="entry name" value="Plant lipid-transfer and hydrophobic proteins"/>
    <property type="match status" value="1"/>
</dbReference>
<feature type="signal peptide" evidence="9">
    <location>
        <begin position="1"/>
        <end position="24"/>
    </location>
</feature>
<reference evidence="11" key="2">
    <citation type="submission" date="2018-05" db="EMBL/GenBank/DDBJ databases">
        <title>OpunRS2 (Oryza punctata Reference Sequence Version 2).</title>
        <authorList>
            <person name="Zhang J."/>
            <person name="Kudrna D."/>
            <person name="Lee S."/>
            <person name="Talag J."/>
            <person name="Welchert J."/>
            <person name="Wing R.A."/>
        </authorList>
    </citation>
    <scope>NUCLEOTIDE SEQUENCE [LARGE SCALE GENOMIC DNA]</scope>
</reference>
<evidence type="ECO:0000256" key="5">
    <source>
        <dbReference type="ARBA" id="ARBA00023157"/>
    </source>
</evidence>
<sequence>MEHGRRRAVVFMVAVTMSAMSARGDFAADRAECSEKLVALSTCLTFVQDQAVAPTPDCCSGLKTVLAASRKCLCVLIKDRDDPNLGLKINVTKALSLPQLCNAPANISDCPRLLNLPPNSKDAQIFEQFAKQQAAMQGSPSASPGGSSAVPATGAQKSSAAVLRWLGVDGVGGGGARAVALLLSSAVAVAVAAPLLLAL</sequence>
<evidence type="ECO:0000313" key="11">
    <source>
        <dbReference type="EnsemblPlants" id="OPUNC07G06210.1"/>
    </source>
</evidence>
<feature type="chain" id="PRO_5002366546" description="Bifunctional inhibitor/plant lipid transfer protein/seed storage helical domain-containing protein" evidence="9">
    <location>
        <begin position="25"/>
        <end position="199"/>
    </location>
</feature>
<keyword evidence="12" id="KW-1185">Reference proteome</keyword>
<dbReference type="FunFam" id="1.10.110.10:FF:000001">
    <property type="entry name" value="Bifunctional inhibitor/lipid-transfer protein/seed storage 2S albumin superfamily protein"/>
    <property type="match status" value="1"/>
</dbReference>
<dbReference type="GO" id="GO:0098552">
    <property type="term" value="C:side of membrane"/>
    <property type="evidence" value="ECO:0007669"/>
    <property type="project" value="UniProtKB-KW"/>
</dbReference>
<dbReference type="HOGENOM" id="CLU_089796_1_0_1"/>
<name>A0A0E0LI87_ORYPU</name>
<evidence type="ECO:0000256" key="2">
    <source>
        <dbReference type="ARBA" id="ARBA00009748"/>
    </source>
</evidence>
<evidence type="ECO:0000259" key="10">
    <source>
        <dbReference type="SMART" id="SM00499"/>
    </source>
</evidence>
<dbReference type="PRINTS" id="PR00382">
    <property type="entry name" value="LIPIDTRNSFER"/>
</dbReference>
<dbReference type="GO" id="GO:0006869">
    <property type="term" value="P:lipid transport"/>
    <property type="evidence" value="ECO:0007669"/>
    <property type="project" value="InterPro"/>
</dbReference>
<accession>A0A0E0LI87</accession>
<dbReference type="OMA" id="CHAPPNM"/>
<evidence type="ECO:0000256" key="7">
    <source>
        <dbReference type="ARBA" id="ARBA00023288"/>
    </source>
</evidence>
<dbReference type="Proteomes" id="UP000026962">
    <property type="component" value="Chromosome 7"/>
</dbReference>
<organism evidence="11">
    <name type="scientific">Oryza punctata</name>
    <name type="common">Red rice</name>
    <dbReference type="NCBI Taxonomy" id="4537"/>
    <lineage>
        <taxon>Eukaryota</taxon>
        <taxon>Viridiplantae</taxon>
        <taxon>Streptophyta</taxon>
        <taxon>Embryophyta</taxon>
        <taxon>Tracheophyta</taxon>
        <taxon>Spermatophyta</taxon>
        <taxon>Magnoliopsida</taxon>
        <taxon>Liliopsida</taxon>
        <taxon>Poales</taxon>
        <taxon>Poaceae</taxon>
        <taxon>BOP clade</taxon>
        <taxon>Oryzoideae</taxon>
        <taxon>Oryzeae</taxon>
        <taxon>Oryzinae</taxon>
        <taxon>Oryza</taxon>
    </lineage>
</organism>
<protein>
    <recommendedName>
        <fullName evidence="10">Bifunctional inhibitor/plant lipid transfer protein/seed storage helical domain-containing protein</fullName>
    </recommendedName>
</protein>
<keyword evidence="4 9" id="KW-0732">Signal</keyword>
<dbReference type="eggNOG" id="ENOG502RZD2">
    <property type="taxonomic scope" value="Eukaryota"/>
</dbReference>
<dbReference type="STRING" id="4537.A0A0E0LI87"/>
<dbReference type="InterPro" id="IPR043325">
    <property type="entry name" value="LTSS"/>
</dbReference>
<evidence type="ECO:0000256" key="4">
    <source>
        <dbReference type="ARBA" id="ARBA00022729"/>
    </source>
</evidence>
<keyword evidence="7" id="KW-0449">Lipoprotein</keyword>
<keyword evidence="8" id="KW-1133">Transmembrane helix</keyword>